<keyword evidence="2" id="KW-0732">Signal</keyword>
<sequence length="392" mass="38858">MMYLQATALLALASSVSAHMRIGSPVPFDWENSATMQSPLEPADFPCKQPSGKYAVTEMNKYKAGDSMEVKIIGGATHGGGSCQFSITTDTKPTKDTQWKVLFSQIGGCPGGPPNDNKSGDKDDMGNAPFQVKLPEDLPTGKYTFAWTWNNKLGNREFYMNCAPLDITGGDGDAAEVLGGLPDMFVINLPATECALGSGQDALYPNPGKAVATAPAAVPGLKIEGSGCGSQTKIGAGSGKLGSPGGDSPAGPTGGAGNAPQSTLKSSAVASKPTQAAPILAPGASSQAPSSAAPQPTGSSGGSNSGSAPSSGSSPSSGSGSSGSGSSGSAPATGSGPAGCTPCTNDGGVVCIGSTTFGICDRGCAVAQPLAAGMTCSNGKIARRSIFGQWFN</sequence>
<evidence type="ECO:0000313" key="4">
    <source>
        <dbReference type="Proteomes" id="UP001152607"/>
    </source>
</evidence>
<organism evidence="3 4">
    <name type="scientific">Periconia digitata</name>
    <dbReference type="NCBI Taxonomy" id="1303443"/>
    <lineage>
        <taxon>Eukaryota</taxon>
        <taxon>Fungi</taxon>
        <taxon>Dikarya</taxon>
        <taxon>Ascomycota</taxon>
        <taxon>Pezizomycotina</taxon>
        <taxon>Dothideomycetes</taxon>
        <taxon>Pleosporomycetidae</taxon>
        <taxon>Pleosporales</taxon>
        <taxon>Massarineae</taxon>
        <taxon>Periconiaceae</taxon>
        <taxon>Periconia</taxon>
    </lineage>
</organism>
<dbReference type="Proteomes" id="UP001152607">
    <property type="component" value="Unassembled WGS sequence"/>
</dbReference>
<feature type="region of interest" description="Disordered" evidence="1">
    <location>
        <begin position="234"/>
        <end position="338"/>
    </location>
</feature>
<reference evidence="3" key="1">
    <citation type="submission" date="2023-01" db="EMBL/GenBank/DDBJ databases">
        <authorList>
            <person name="Van Ghelder C."/>
            <person name="Rancurel C."/>
        </authorList>
    </citation>
    <scope>NUCLEOTIDE SEQUENCE</scope>
    <source>
        <strain evidence="3">CNCM I-4278</strain>
    </source>
</reference>
<feature type="compositionally biased region" description="Low complexity" evidence="1">
    <location>
        <begin position="327"/>
        <end position="338"/>
    </location>
</feature>
<dbReference type="Gene3D" id="2.70.50.70">
    <property type="match status" value="1"/>
</dbReference>
<dbReference type="OrthoDB" id="2342176at2759"/>
<proteinExistence type="predicted"/>
<accession>A0A9W4U4D0</accession>
<feature type="compositionally biased region" description="Polar residues" evidence="1">
    <location>
        <begin position="261"/>
        <end position="274"/>
    </location>
</feature>
<feature type="compositionally biased region" description="Gly residues" evidence="1">
    <location>
        <begin position="236"/>
        <end position="245"/>
    </location>
</feature>
<evidence type="ECO:0000256" key="2">
    <source>
        <dbReference type="SAM" id="SignalP"/>
    </source>
</evidence>
<feature type="chain" id="PRO_5040956652" description="Lytic polysaccharide monooxygenase" evidence="2">
    <location>
        <begin position="19"/>
        <end position="392"/>
    </location>
</feature>
<evidence type="ECO:0000256" key="1">
    <source>
        <dbReference type="SAM" id="MobiDB-lite"/>
    </source>
</evidence>
<dbReference type="PANTHER" id="PTHR36182:SF2">
    <property type="entry name" value="LYTIC POLYSACCHARIDE MONOOXYGENASE"/>
    <property type="match status" value="1"/>
</dbReference>
<gene>
    <name evidence="3" type="ORF">PDIGIT_LOCUS2690</name>
</gene>
<name>A0A9W4U4D0_9PLEO</name>
<protein>
    <recommendedName>
        <fullName evidence="5">Lytic polysaccharide monooxygenase</fullName>
    </recommendedName>
</protein>
<feature type="compositionally biased region" description="Low complexity" evidence="1">
    <location>
        <begin position="281"/>
        <end position="298"/>
    </location>
</feature>
<feature type="compositionally biased region" description="Low complexity" evidence="1">
    <location>
        <begin position="305"/>
        <end position="319"/>
    </location>
</feature>
<feature type="signal peptide" evidence="2">
    <location>
        <begin position="1"/>
        <end position="18"/>
    </location>
</feature>
<comment type="caution">
    <text evidence="3">The sequence shown here is derived from an EMBL/GenBank/DDBJ whole genome shotgun (WGS) entry which is preliminary data.</text>
</comment>
<evidence type="ECO:0008006" key="5">
    <source>
        <dbReference type="Google" id="ProtNLM"/>
    </source>
</evidence>
<dbReference type="PANTHER" id="PTHR36182">
    <property type="entry name" value="PROTEIN, PUTATIVE (AFU_ORTHOLOGUE AFUA_6G10930)-RELATED"/>
    <property type="match status" value="1"/>
</dbReference>
<evidence type="ECO:0000313" key="3">
    <source>
        <dbReference type="EMBL" id="CAI6297033.1"/>
    </source>
</evidence>
<dbReference type="EMBL" id="CAOQHR010000002">
    <property type="protein sequence ID" value="CAI6297033.1"/>
    <property type="molecule type" value="Genomic_DNA"/>
</dbReference>
<feature type="region of interest" description="Disordered" evidence="1">
    <location>
        <begin position="106"/>
        <end position="128"/>
    </location>
</feature>
<keyword evidence="4" id="KW-1185">Reference proteome</keyword>
<dbReference type="AlphaFoldDB" id="A0A9W4U4D0"/>